<feature type="non-terminal residue" evidence="1">
    <location>
        <position position="1"/>
    </location>
</feature>
<proteinExistence type="predicted"/>
<gene>
    <name evidence="1" type="ORF">S12H4_15651</name>
</gene>
<comment type="caution">
    <text evidence="1">The sequence shown here is derived from an EMBL/GenBank/DDBJ whole genome shotgun (WGS) entry which is preliminary data.</text>
</comment>
<reference evidence="1" key="1">
    <citation type="journal article" date="2014" name="Front. Microbiol.">
        <title>High frequency of phylogenetically diverse reductive dehalogenase-homologous genes in deep subseafloor sedimentary metagenomes.</title>
        <authorList>
            <person name="Kawai M."/>
            <person name="Futagami T."/>
            <person name="Toyoda A."/>
            <person name="Takaki Y."/>
            <person name="Nishi S."/>
            <person name="Hori S."/>
            <person name="Arai W."/>
            <person name="Tsubouchi T."/>
            <person name="Morono Y."/>
            <person name="Uchiyama I."/>
            <person name="Ito T."/>
            <person name="Fujiyama A."/>
            <person name="Inagaki F."/>
            <person name="Takami H."/>
        </authorList>
    </citation>
    <scope>NUCLEOTIDE SEQUENCE</scope>
    <source>
        <strain evidence="1">Expedition CK06-06</strain>
    </source>
</reference>
<evidence type="ECO:0000313" key="1">
    <source>
        <dbReference type="EMBL" id="GAI87876.1"/>
    </source>
</evidence>
<accession>X1T8Z7</accession>
<dbReference type="AlphaFoldDB" id="X1T8Z7"/>
<dbReference type="EMBL" id="BARW01007534">
    <property type="protein sequence ID" value="GAI87876.1"/>
    <property type="molecule type" value="Genomic_DNA"/>
</dbReference>
<organism evidence="1">
    <name type="scientific">marine sediment metagenome</name>
    <dbReference type="NCBI Taxonomy" id="412755"/>
    <lineage>
        <taxon>unclassified sequences</taxon>
        <taxon>metagenomes</taxon>
        <taxon>ecological metagenomes</taxon>
    </lineage>
</organism>
<protein>
    <submittedName>
        <fullName evidence="1">Uncharacterized protein</fullName>
    </submittedName>
</protein>
<sequence>WEETIIDLNNFPIETRNEMKYIQFKILTNDTFTFYIDWIRSNFELTSAYYRDRTAPLSIIEDGLAYQDYEWKINKDKKVEFFEVDRDEIDYVCPIKNLVFEENSVSYFSKIFLVYFDAMMKRQEIELADEDSKIPFDKEHVIGLGGISDVGAKAIGEAQFSFHQKPRYQLNCLVDNFVFDKNGGRINPIEIEPNNNIKFLGIANLPIFRIIKTDYANEVCRLTLETEEENLPNITRSIIEVL</sequence>
<name>X1T8Z7_9ZZZZ</name>